<proteinExistence type="predicted"/>
<dbReference type="EMBL" id="JAUFPN010000200">
    <property type="protein sequence ID" value="MDN3568008.1"/>
    <property type="molecule type" value="Genomic_DNA"/>
</dbReference>
<dbReference type="InterPro" id="IPR011051">
    <property type="entry name" value="RmlC_Cupin_sf"/>
</dbReference>
<keyword evidence="2" id="KW-1185">Reference proteome</keyword>
<sequence>MEAFNHFLADINRQLVSASTDKERVDVAGDTLKTYITRPDFVHSCIERCLMTMQNGRSRWRNPQIAEDIDAGYLMRMLFWPARFKGDIHRHNRWTVTGVVSNAIDAILYDDAGEKEVKRFSGIAGDIGKVVPPCVHAAENVGDVPAVTLAVFCRTPKSQQFGDEVEWITETQEGKYAAGIFDRALRAFIFMINHSPTERSLHLLDTIYILARPSMKLLAIKAMARIDPIRGLRRLEDAYHYLDGPDDKAQVARAAQLLREAIRA</sequence>
<accession>A0ABT8AE69</accession>
<comment type="caution">
    <text evidence="1">The sequence shown here is derived from an EMBL/GenBank/DDBJ whole genome shotgun (WGS) entry which is preliminary data.</text>
</comment>
<evidence type="ECO:0000313" key="1">
    <source>
        <dbReference type="EMBL" id="MDN3568008.1"/>
    </source>
</evidence>
<dbReference type="SUPFAM" id="SSF51182">
    <property type="entry name" value="RmlC-like cupins"/>
    <property type="match status" value="1"/>
</dbReference>
<dbReference type="Gene3D" id="2.60.120.10">
    <property type="entry name" value="Jelly Rolls"/>
    <property type="match status" value="1"/>
</dbReference>
<dbReference type="Proteomes" id="UP001529369">
    <property type="component" value="Unassembled WGS sequence"/>
</dbReference>
<reference evidence="2" key="1">
    <citation type="journal article" date="2019" name="Int. J. Syst. Evol. Microbiol.">
        <title>The Global Catalogue of Microorganisms (GCM) 10K type strain sequencing project: providing services to taxonomists for standard genome sequencing and annotation.</title>
        <authorList>
            <consortium name="The Broad Institute Genomics Platform"/>
            <consortium name="The Broad Institute Genome Sequencing Center for Infectious Disease"/>
            <person name="Wu L."/>
            <person name="Ma J."/>
        </authorList>
    </citation>
    <scope>NUCLEOTIDE SEQUENCE [LARGE SCALE GENOMIC DNA]</scope>
    <source>
        <strain evidence="2">CECT 7131</strain>
    </source>
</reference>
<organism evidence="1 2">
    <name type="scientific">Paeniroseomonas aquatica</name>
    <dbReference type="NCBI Taxonomy" id="373043"/>
    <lineage>
        <taxon>Bacteria</taxon>
        <taxon>Pseudomonadati</taxon>
        <taxon>Pseudomonadota</taxon>
        <taxon>Alphaproteobacteria</taxon>
        <taxon>Acetobacterales</taxon>
        <taxon>Acetobacteraceae</taxon>
        <taxon>Paeniroseomonas</taxon>
    </lineage>
</organism>
<gene>
    <name evidence="1" type="ORF">QWZ14_26815</name>
</gene>
<name>A0ABT8AE69_9PROT</name>
<dbReference type="InterPro" id="IPR014710">
    <property type="entry name" value="RmlC-like_jellyroll"/>
</dbReference>
<dbReference type="RefSeq" id="WP_290320099.1">
    <property type="nucleotide sequence ID" value="NZ_JAUFPN010000200.1"/>
</dbReference>
<evidence type="ECO:0000313" key="2">
    <source>
        <dbReference type="Proteomes" id="UP001529369"/>
    </source>
</evidence>
<protein>
    <submittedName>
        <fullName evidence="1">Uncharacterized protein</fullName>
    </submittedName>
</protein>